<dbReference type="GO" id="GO:0016757">
    <property type="term" value="F:glycosyltransferase activity"/>
    <property type="evidence" value="ECO:0007669"/>
    <property type="project" value="TreeGrafter"/>
</dbReference>
<gene>
    <name evidence="2" type="ORF">JCM5805K_2793</name>
</gene>
<dbReference type="AlphaFoldDB" id="A0A0B8R337"/>
<dbReference type="Proteomes" id="UP000031847">
    <property type="component" value="Unassembled WGS sequence"/>
</dbReference>
<dbReference type="InterPro" id="IPR015393">
    <property type="entry name" value="DUF1972"/>
</dbReference>
<dbReference type="CDD" id="cd04955">
    <property type="entry name" value="GT4-like"/>
    <property type="match status" value="1"/>
</dbReference>
<organism evidence="2 3">
    <name type="scientific">Lactococcus lactis subsp. lactis</name>
    <name type="common">Streptococcus lactis</name>
    <dbReference type="NCBI Taxonomy" id="1360"/>
    <lineage>
        <taxon>Bacteria</taxon>
        <taxon>Bacillati</taxon>
        <taxon>Bacillota</taxon>
        <taxon>Bacilli</taxon>
        <taxon>Lactobacillales</taxon>
        <taxon>Streptococcaceae</taxon>
        <taxon>Lactococcus</taxon>
    </lineage>
</organism>
<dbReference type="EMBL" id="BBSI01000040">
    <property type="protein sequence ID" value="GAM81668.1"/>
    <property type="molecule type" value="Genomic_DNA"/>
</dbReference>
<proteinExistence type="predicted"/>
<comment type="caution">
    <text evidence="2">The sequence shown here is derived from an EMBL/GenBank/DDBJ whole genome shotgun (WGS) entry which is preliminary data.</text>
</comment>
<evidence type="ECO:0000313" key="3">
    <source>
        <dbReference type="Proteomes" id="UP000031847"/>
    </source>
</evidence>
<dbReference type="NCBIfam" id="NF046071">
    <property type="entry name" value="B1-4RhmsylTfaseCps2T"/>
    <property type="match status" value="1"/>
</dbReference>
<dbReference type="Gene3D" id="3.40.50.2000">
    <property type="entry name" value="Glycogen Phosphorylase B"/>
    <property type="match status" value="2"/>
</dbReference>
<feature type="domain" description="DUF1972" evidence="1">
    <location>
        <begin position="9"/>
        <end position="196"/>
    </location>
</feature>
<dbReference type="PANTHER" id="PTHR46401:SF8">
    <property type="entry name" value="BLL6006 PROTEIN"/>
    <property type="match status" value="1"/>
</dbReference>
<accession>A0A0B8R337</accession>
<dbReference type="PANTHER" id="PTHR46401">
    <property type="entry name" value="GLYCOSYLTRANSFERASE WBBK-RELATED"/>
    <property type="match status" value="1"/>
</dbReference>
<dbReference type="SUPFAM" id="SSF53756">
    <property type="entry name" value="UDP-Glycosyltransferase/glycogen phosphorylase"/>
    <property type="match status" value="1"/>
</dbReference>
<dbReference type="Pfam" id="PF09314">
    <property type="entry name" value="DUF1972"/>
    <property type="match status" value="1"/>
</dbReference>
<protein>
    <submittedName>
        <fullName evidence="2">Glycosyltransferase</fullName>
    </submittedName>
</protein>
<evidence type="ECO:0000259" key="1">
    <source>
        <dbReference type="Pfam" id="PF09314"/>
    </source>
</evidence>
<sequence length="408" mass="46646">MSKRNNMKKHVFIIGSRGLPAKYGGFETFVEELVKHQNNKNIKYHVACQSENSDMALPGEHFEYLGADCFVIKLPKIGSARVIAYDILAINAALKYCKKEEIKAPIFYILGNTAGGFIGHYANKIHKLGGKLFVNPDGLEWKRTKWAAPIRSYLKFAEKKMVRYADLIISDNAGIKEYLTSEYGQVESEVIAYGTEKFKSDLTESETLVKYKVNDYYLIVGRFVPENNYETLIRDFMKSSTKRDLVIITNHEGNAYFKELREKTQFDKDARIKFVGTVYNQNELRYIREHAFAYLHGHEVGGTNPGLLEAMWSTAVNVVLGVNFNRTTAGDSVIYFDKENLLTTLSEVENLTPDEGQRLHEKAQAIIEEKYTWEHICAQYEDLFAPKFTDESEPLRKMENLARGGDES</sequence>
<evidence type="ECO:0000313" key="2">
    <source>
        <dbReference type="EMBL" id="GAM81668.1"/>
    </source>
</evidence>
<keyword evidence="2" id="KW-0808">Transferase</keyword>
<reference evidence="2 3" key="1">
    <citation type="submission" date="2015-01" db="EMBL/GenBank/DDBJ databases">
        <title>Lactococcus lactis subsp.lactis JCM 5805 whole genome shotgun sequence.</title>
        <authorList>
            <person name="Fujii T."/>
            <person name="Tomita Y."/>
            <person name="Ikushima S."/>
            <person name="Fujiwara D."/>
        </authorList>
    </citation>
    <scope>NUCLEOTIDE SEQUENCE [LARGE SCALE GENOMIC DNA]</scope>
    <source>
        <strain evidence="2 3">JCM 5805</strain>
    </source>
</reference>
<name>A0A0B8R337_LACLL</name>